<name>A0A8X6NPS9_NEPPI</name>
<dbReference type="Proteomes" id="UP000887013">
    <property type="component" value="Unassembled WGS sequence"/>
</dbReference>
<organism evidence="1 2">
    <name type="scientific">Nephila pilipes</name>
    <name type="common">Giant wood spider</name>
    <name type="synonym">Nephila maculata</name>
    <dbReference type="NCBI Taxonomy" id="299642"/>
    <lineage>
        <taxon>Eukaryota</taxon>
        <taxon>Metazoa</taxon>
        <taxon>Ecdysozoa</taxon>
        <taxon>Arthropoda</taxon>
        <taxon>Chelicerata</taxon>
        <taxon>Arachnida</taxon>
        <taxon>Araneae</taxon>
        <taxon>Araneomorphae</taxon>
        <taxon>Entelegynae</taxon>
        <taxon>Araneoidea</taxon>
        <taxon>Nephilidae</taxon>
        <taxon>Nephila</taxon>
    </lineage>
</organism>
<comment type="caution">
    <text evidence="1">The sequence shown here is derived from an EMBL/GenBank/DDBJ whole genome shotgun (WGS) entry which is preliminary data.</text>
</comment>
<evidence type="ECO:0000313" key="1">
    <source>
        <dbReference type="EMBL" id="GFT25283.1"/>
    </source>
</evidence>
<protein>
    <submittedName>
        <fullName evidence="1">Uncharacterized protein</fullName>
    </submittedName>
</protein>
<proteinExistence type="predicted"/>
<gene>
    <name evidence="1" type="ORF">NPIL_241571</name>
</gene>
<accession>A0A8X6NPS9</accession>
<evidence type="ECO:0000313" key="2">
    <source>
        <dbReference type="Proteomes" id="UP000887013"/>
    </source>
</evidence>
<dbReference type="AlphaFoldDB" id="A0A8X6NPS9"/>
<keyword evidence="2" id="KW-1185">Reference proteome</keyword>
<reference evidence="1" key="1">
    <citation type="submission" date="2020-08" db="EMBL/GenBank/DDBJ databases">
        <title>Multicomponent nature underlies the extraordinary mechanical properties of spider dragline silk.</title>
        <authorList>
            <person name="Kono N."/>
            <person name="Nakamura H."/>
            <person name="Mori M."/>
            <person name="Yoshida Y."/>
            <person name="Ohtoshi R."/>
            <person name="Malay A.D."/>
            <person name="Moran D.A.P."/>
            <person name="Tomita M."/>
            <person name="Numata K."/>
            <person name="Arakawa K."/>
        </authorList>
    </citation>
    <scope>NUCLEOTIDE SEQUENCE</scope>
</reference>
<sequence length="85" mass="9609">MGQATMTISPNLVLPSNEQKIRDLMSRDHALRRRMKPNTSRLTQDQIRCFGWVRLNHLAYNPDLGILSSLCIESNTPGTSVPNQC</sequence>
<dbReference type="EMBL" id="BMAW01106619">
    <property type="protein sequence ID" value="GFT25283.1"/>
    <property type="molecule type" value="Genomic_DNA"/>
</dbReference>